<dbReference type="WBParaSite" id="nRc.2.0.1.t08216-RA">
    <property type="protein sequence ID" value="nRc.2.0.1.t08216-RA"/>
    <property type="gene ID" value="nRc.2.0.1.g08216"/>
</dbReference>
<evidence type="ECO:0000313" key="3">
    <source>
        <dbReference type="WBParaSite" id="nRc.2.0.1.t08216-RA"/>
    </source>
</evidence>
<evidence type="ECO:0000313" key="2">
    <source>
        <dbReference type="Proteomes" id="UP000887565"/>
    </source>
</evidence>
<dbReference type="AlphaFoldDB" id="A0A915I3B0"/>
<proteinExistence type="predicted"/>
<accession>A0A915I3B0</accession>
<feature type="region of interest" description="Disordered" evidence="1">
    <location>
        <begin position="511"/>
        <end position="534"/>
    </location>
</feature>
<name>A0A915I3B0_ROMCU</name>
<protein>
    <submittedName>
        <fullName evidence="3">Uncharacterized protein</fullName>
    </submittedName>
</protein>
<organism evidence="2 3">
    <name type="scientific">Romanomermis culicivorax</name>
    <name type="common">Nematode worm</name>
    <dbReference type="NCBI Taxonomy" id="13658"/>
    <lineage>
        <taxon>Eukaryota</taxon>
        <taxon>Metazoa</taxon>
        <taxon>Ecdysozoa</taxon>
        <taxon>Nematoda</taxon>
        <taxon>Enoplea</taxon>
        <taxon>Dorylaimia</taxon>
        <taxon>Mermithida</taxon>
        <taxon>Mermithoidea</taxon>
        <taxon>Mermithidae</taxon>
        <taxon>Romanomermis</taxon>
    </lineage>
</organism>
<keyword evidence="2" id="KW-1185">Reference proteome</keyword>
<sequence>MWKTITSAFTDTTANDYNTGTFNLSSTESTSASPVTLSEIVGLLQEHLANNRVKEAYDYLKNFENAPLADQLKNASAAKICKNVLDLYKQKFPMDVSDVYYEKYFSVISSVTSIHLKVRIVNFPISGFPPLIRSLRCLSQPKNWFKIEKIPVQHNGFHGYRVAKKVLVFVRQIVERRRKAIKYKKQVVSKFIVAISDYGNVYWSLLEKILSDKLQIVAKPDSPFYVNMTSFSQAEKNEMLDICRYYIAVNRILHGEHEKAIEILKILPFDKAFCAQAGIYKRMADNITIEGSKGDEQTLTKKRALLSKAQQCLHSARCAAVFDELIPASNFCDEIFIDLAAENFDDQSFLVNESCSSFHNNLADFSASSATDVRYSTTPVRYRTPPSNRPPSESFGTPKTAIFEGEKCEATPVMNSTAAPFLSEIGQTIDSTVRSLTNSNDSMVKSVLEQNKVLNDTIKTITDQMREMALVNKHLAETITDVTATNKKMIEELNSIRLSSSTATSFGQVAASAAAKEEKKTTTPSSAFAGAGQP</sequence>
<reference evidence="3" key="1">
    <citation type="submission" date="2022-11" db="UniProtKB">
        <authorList>
            <consortium name="WormBaseParasite"/>
        </authorList>
    </citation>
    <scope>IDENTIFICATION</scope>
</reference>
<evidence type="ECO:0000256" key="1">
    <source>
        <dbReference type="SAM" id="MobiDB-lite"/>
    </source>
</evidence>
<dbReference type="Proteomes" id="UP000887565">
    <property type="component" value="Unplaced"/>
</dbReference>